<evidence type="ECO:0000313" key="2">
    <source>
        <dbReference type="Proteomes" id="UP000298735"/>
    </source>
</evidence>
<dbReference type="EMBL" id="CP109968">
    <property type="protein sequence ID" value="UYZ07525.1"/>
    <property type="molecule type" value="Genomic_DNA"/>
</dbReference>
<evidence type="ECO:0000313" key="1">
    <source>
        <dbReference type="EMBL" id="UYZ07525.1"/>
    </source>
</evidence>
<proteinExistence type="predicted"/>
<dbReference type="InterPro" id="IPR035160">
    <property type="entry name" value="DUF5334"/>
</dbReference>
<dbReference type="KEGG" id="asal:CFBP5507_00455"/>
<gene>
    <name evidence="1" type="ORF">CFBP5507_00455</name>
</gene>
<dbReference type="Pfam" id="PF17268">
    <property type="entry name" value="DUF5334"/>
    <property type="match status" value="1"/>
</dbReference>
<reference evidence="1" key="1">
    <citation type="submission" date="2022-10" db="EMBL/GenBank/DDBJ databases">
        <title>Complete genome sequence of Agrobacterium salinitolerans CFBP5507.</title>
        <authorList>
            <person name="Tchabashvili S."/>
            <person name="Yen H.-C."/>
            <person name="Haryono M."/>
            <person name="Lin Y.-C."/>
            <person name="Lai E.-M."/>
            <person name="Kuo C.-H."/>
        </authorList>
    </citation>
    <scope>NUCLEOTIDE SEQUENCE</scope>
    <source>
        <strain evidence="1">CFBP5507</strain>
    </source>
</reference>
<organism evidence="1 2">
    <name type="scientific">Agrobacterium salinitolerans</name>
    <dbReference type="NCBI Taxonomy" id="1183413"/>
    <lineage>
        <taxon>Bacteria</taxon>
        <taxon>Pseudomonadati</taxon>
        <taxon>Pseudomonadota</taxon>
        <taxon>Alphaproteobacteria</taxon>
        <taxon>Hyphomicrobiales</taxon>
        <taxon>Rhizobiaceae</taxon>
        <taxon>Rhizobium/Agrobacterium group</taxon>
        <taxon>Agrobacterium</taxon>
    </lineage>
</organism>
<sequence>MRKRPLFAALAVFFPLVTNSLAWDGVDTESGNDVEIGSGNLVRPGRDIEVYDYGSGSYRDVEVQSIRRSGSSVEVEVYDNESGEYRTFEMEDE</sequence>
<dbReference type="OrthoDB" id="7063795at2"/>
<dbReference type="Proteomes" id="UP000298735">
    <property type="component" value="Chromosome Circular"/>
</dbReference>
<name>A0A4Z1R362_9HYPH</name>
<accession>A0A4Z1R362</accession>
<protein>
    <submittedName>
        <fullName evidence="1">DUF5334 domain-containing protein</fullName>
    </submittedName>
</protein>
<dbReference type="AlphaFoldDB" id="A0A4Z1R362"/>